<evidence type="ECO:0000256" key="12">
    <source>
        <dbReference type="SAM" id="Phobius"/>
    </source>
</evidence>
<keyword evidence="7 9" id="KW-0472">Membrane</keyword>
<dbReference type="VEuPathDB" id="VectorBase:MDOMA2_008456"/>
<evidence type="ECO:0000313" key="13">
    <source>
        <dbReference type="EnsemblMetazoa" id="MDOA005636-PC"/>
    </source>
</evidence>
<dbReference type="eggNOG" id="KOG0380">
    <property type="taxonomic scope" value="Eukaryota"/>
</dbReference>
<feature type="transmembrane region" description="Helical" evidence="12">
    <location>
        <begin position="188"/>
        <end position="207"/>
    </location>
</feature>
<dbReference type="OrthoDB" id="10039049at2759"/>
<feature type="transmembrane region" description="Helical" evidence="12">
    <location>
        <begin position="105"/>
        <end position="123"/>
    </location>
</feature>
<keyword evidence="4 12" id="KW-0812">Transmembrane</keyword>
<dbReference type="RefSeq" id="XP_011295348.1">
    <property type="nucleotide sequence ID" value="XM_011297046.2"/>
</dbReference>
<dbReference type="PANTHER" id="PTHR10408">
    <property type="entry name" value="STEROL O-ACYLTRANSFERASE"/>
    <property type="match status" value="1"/>
</dbReference>
<evidence type="ECO:0000256" key="8">
    <source>
        <dbReference type="ARBA" id="ARBA00023315"/>
    </source>
</evidence>
<comment type="similarity">
    <text evidence="2 9">Belongs to the membrane-bound acyltransferase family. Sterol o-acyltransferase subfamily.</text>
</comment>
<evidence type="ECO:0000256" key="11">
    <source>
        <dbReference type="SAM" id="MobiDB-lite"/>
    </source>
</evidence>
<dbReference type="KEGG" id="mde:101888553"/>
<feature type="region of interest" description="Disordered" evidence="11">
    <location>
        <begin position="44"/>
        <end position="72"/>
    </location>
</feature>
<dbReference type="GO" id="GO:0008203">
    <property type="term" value="P:cholesterol metabolic process"/>
    <property type="evidence" value="ECO:0007669"/>
    <property type="project" value="TreeGrafter"/>
</dbReference>
<keyword evidence="14" id="KW-1185">Reference proteome</keyword>
<gene>
    <name evidence="13" type="primary">101888553</name>
    <name evidence="15" type="synonym">LOC101888553</name>
</gene>
<evidence type="ECO:0000256" key="1">
    <source>
        <dbReference type="ARBA" id="ARBA00004477"/>
    </source>
</evidence>
<feature type="active site" evidence="10">
    <location>
        <position position="430"/>
    </location>
</feature>
<feature type="region of interest" description="Disordered" evidence="11">
    <location>
        <begin position="1"/>
        <end position="32"/>
    </location>
</feature>
<keyword evidence="8 9" id="KW-0012">Acyltransferase</keyword>
<organism evidence="13">
    <name type="scientific">Musca domestica</name>
    <name type="common">House fly</name>
    <dbReference type="NCBI Taxonomy" id="7370"/>
    <lineage>
        <taxon>Eukaryota</taxon>
        <taxon>Metazoa</taxon>
        <taxon>Ecdysozoa</taxon>
        <taxon>Arthropoda</taxon>
        <taxon>Hexapoda</taxon>
        <taxon>Insecta</taxon>
        <taxon>Pterygota</taxon>
        <taxon>Neoptera</taxon>
        <taxon>Endopterygota</taxon>
        <taxon>Diptera</taxon>
        <taxon>Brachycera</taxon>
        <taxon>Muscomorpha</taxon>
        <taxon>Muscoidea</taxon>
        <taxon>Muscidae</taxon>
        <taxon>Musca</taxon>
    </lineage>
</organism>
<evidence type="ECO:0000256" key="5">
    <source>
        <dbReference type="ARBA" id="ARBA00022824"/>
    </source>
</evidence>
<keyword evidence="5 9" id="KW-0256">Endoplasmic reticulum</keyword>
<evidence type="ECO:0000256" key="9">
    <source>
        <dbReference type="PIRNR" id="PIRNR000439"/>
    </source>
</evidence>
<feature type="compositionally biased region" description="Basic and acidic residues" evidence="11">
    <location>
        <begin position="20"/>
        <end position="30"/>
    </location>
</feature>
<feature type="transmembrane region" description="Helical" evidence="12">
    <location>
        <begin position="470"/>
        <end position="489"/>
    </location>
</feature>
<reference evidence="13" key="1">
    <citation type="submission" date="2020-05" db="UniProtKB">
        <authorList>
            <consortium name="EnsemblMetazoa"/>
        </authorList>
    </citation>
    <scope>IDENTIFICATION</scope>
    <source>
        <strain evidence="13">Aabys</strain>
    </source>
</reference>
<dbReference type="InterPro" id="IPR004299">
    <property type="entry name" value="MBOAT_fam"/>
</dbReference>
<dbReference type="GO" id="GO:0008374">
    <property type="term" value="F:O-acyltransferase activity"/>
    <property type="evidence" value="ECO:0007669"/>
    <property type="project" value="InterPro"/>
</dbReference>
<dbReference type="InterPro" id="IPR014371">
    <property type="entry name" value="Oat_ACAT_DAG_ARE"/>
</dbReference>
<keyword evidence="3 9" id="KW-0808">Transferase</keyword>
<accession>A0A1I8MJR3</accession>
<feature type="compositionally biased region" description="Polar residues" evidence="11">
    <location>
        <begin position="44"/>
        <end position="58"/>
    </location>
</feature>
<dbReference type="PANTHER" id="PTHR10408:SF8">
    <property type="entry name" value="O-ACYLTRANSFERASE"/>
    <property type="match status" value="1"/>
</dbReference>
<sequence length="523" mass="61756">MKEMETNHDEKVNEFCSKINEPEKEEHPAHLEINVRPVISYLNASSPKETNNTDNQQSSKERNVRFSNDNRDNSKEVECNKIRKKVFEARESYITELLKISHIRTIYNIFIVVFIFYLAYNIFDDYFANGRITLASGTFQTGFINFHYAFAIWVILQIYSCAIYYALKIWAIGRRKLQKQEFLQPCWSFAWLLLYITSQGLFFYIPAAACLKFNIKNASCFGLLFETMRLAMKQHAFVRVICGRILQGKLDIENNLQIVIMPPFQKYLYYLCAPTLLYCDDYPRTASVRWSFVAARFMECVAFVFLFAFLIENHLQPIMSNFGRAELSAGFLIRSFFGIQLTAMLMVLSFFFFLLHAWNNLTGELLYFSDRMFHRDWWLACNYFEFFRDWNTLVGDWLYEYIFKDFYRYVFKGSKSSSAIAVYVISAVAHEYFMVIPLRIYFPYSSILYIFGGIALVHISRWIPRCVGNIVFWLTFFVGNALVIGLYTAEYYCKKNLPKASYKNFLDLWIPHLWACNNTRELL</sequence>
<feature type="transmembrane region" description="Helical" evidence="12">
    <location>
        <begin position="331"/>
        <end position="358"/>
    </location>
</feature>
<feature type="transmembrane region" description="Helical" evidence="12">
    <location>
        <begin position="290"/>
        <end position="311"/>
    </location>
</feature>
<proteinExistence type="inferred from homology"/>
<evidence type="ECO:0000256" key="7">
    <source>
        <dbReference type="ARBA" id="ARBA00023136"/>
    </source>
</evidence>
<evidence type="ECO:0000313" key="14">
    <source>
        <dbReference type="Proteomes" id="UP001652621"/>
    </source>
</evidence>
<dbReference type="GeneID" id="101888553"/>
<comment type="subcellular location">
    <subcellularLocation>
        <location evidence="1 9">Endoplasmic reticulum membrane</location>
        <topology evidence="1 9">Multi-pass membrane protein</topology>
    </subcellularLocation>
</comment>
<evidence type="ECO:0000256" key="4">
    <source>
        <dbReference type="ARBA" id="ARBA00022692"/>
    </source>
</evidence>
<name>A0A1I8MJR3_MUSDO</name>
<dbReference type="AlphaFoldDB" id="A0A1I8MJR3"/>
<dbReference type="STRING" id="7370.A0A1I8MJR3"/>
<feature type="transmembrane region" description="Helical" evidence="12">
    <location>
        <begin position="143"/>
        <end position="167"/>
    </location>
</feature>
<feature type="compositionally biased region" description="Basic and acidic residues" evidence="11">
    <location>
        <begin position="59"/>
        <end position="72"/>
    </location>
</feature>
<evidence type="ECO:0000256" key="6">
    <source>
        <dbReference type="ARBA" id="ARBA00022989"/>
    </source>
</evidence>
<protein>
    <recommendedName>
        <fullName evidence="9">O-acyltransferase</fullName>
    </recommendedName>
</protein>
<dbReference type="Pfam" id="PF03062">
    <property type="entry name" value="MBOAT"/>
    <property type="match status" value="1"/>
</dbReference>
<dbReference type="VEuPathDB" id="VectorBase:MDOA005636"/>
<dbReference type="Proteomes" id="UP001652621">
    <property type="component" value="Unplaced"/>
</dbReference>
<evidence type="ECO:0000313" key="15">
    <source>
        <dbReference type="RefSeq" id="XP_011295348.1"/>
    </source>
</evidence>
<dbReference type="EnsemblMetazoa" id="MDOA005636-RC">
    <property type="protein sequence ID" value="MDOA005636-PC"/>
    <property type="gene ID" value="MDOA005636"/>
</dbReference>
<reference evidence="15" key="2">
    <citation type="submission" date="2025-04" db="UniProtKB">
        <authorList>
            <consortium name="RefSeq"/>
        </authorList>
    </citation>
    <scope>IDENTIFICATION</scope>
    <source>
        <strain evidence="15">Aabys</strain>
    </source>
</reference>
<evidence type="ECO:0000256" key="3">
    <source>
        <dbReference type="ARBA" id="ARBA00022679"/>
    </source>
</evidence>
<evidence type="ECO:0000256" key="2">
    <source>
        <dbReference type="ARBA" id="ARBA00009010"/>
    </source>
</evidence>
<keyword evidence="6 12" id="KW-1133">Transmembrane helix</keyword>
<dbReference type="PIRSF" id="PIRSF000439">
    <property type="entry name" value="Oat_ACAT_DAG_ARE"/>
    <property type="match status" value="1"/>
</dbReference>
<dbReference type="GO" id="GO:0005789">
    <property type="term" value="C:endoplasmic reticulum membrane"/>
    <property type="evidence" value="ECO:0007669"/>
    <property type="project" value="UniProtKB-SubCell"/>
</dbReference>
<evidence type="ECO:0000256" key="10">
    <source>
        <dbReference type="PIRSR" id="PIRSR000439-1"/>
    </source>
</evidence>
<feature type="compositionally biased region" description="Basic and acidic residues" evidence="11">
    <location>
        <begin position="1"/>
        <end position="13"/>
    </location>
</feature>